<dbReference type="InterPro" id="IPR025494">
    <property type="entry name" value="DUF4385"/>
</dbReference>
<dbReference type="Proteomes" id="UP000663288">
    <property type="component" value="Segment"/>
</dbReference>
<name>A0A873WAE2_9CAUD</name>
<dbReference type="EMBL" id="MW117966">
    <property type="protein sequence ID" value="QPB08089.1"/>
    <property type="molecule type" value="Genomic_DNA"/>
</dbReference>
<dbReference type="Pfam" id="PF14328">
    <property type="entry name" value="DUF4385"/>
    <property type="match status" value="1"/>
</dbReference>
<evidence type="ECO:0008006" key="3">
    <source>
        <dbReference type="Google" id="ProtNLM"/>
    </source>
</evidence>
<keyword evidence="2" id="KW-1185">Reference proteome</keyword>
<organism evidence="1 2">
    <name type="scientific">Synechococcus phage S-H9-1</name>
    <dbReference type="NCBI Taxonomy" id="2783674"/>
    <lineage>
        <taxon>Viruses</taxon>
        <taxon>Duplodnaviria</taxon>
        <taxon>Heunggongvirae</taxon>
        <taxon>Uroviricota</taxon>
        <taxon>Caudoviricetes</taxon>
        <taxon>Pantevenvirales</taxon>
        <taxon>Kyanoviridae</taxon>
        <taxon>Scyllavirus</taxon>
        <taxon>Scyllavirus aitchnine</taxon>
    </lineage>
</organism>
<reference evidence="1" key="1">
    <citation type="submission" date="2020-10" db="EMBL/GenBank/DDBJ databases">
        <title>The Isolation and Genome Sequence of a Novel Cyanophage S-H9-1 from the Yellow Sea, China.</title>
        <authorList>
            <person name="Jiang T."/>
        </authorList>
    </citation>
    <scope>NUCLEOTIDE SEQUENCE</scope>
</reference>
<evidence type="ECO:0000313" key="2">
    <source>
        <dbReference type="Proteomes" id="UP000663288"/>
    </source>
</evidence>
<dbReference type="KEGG" id="vg:77945688"/>
<dbReference type="GeneID" id="77945688"/>
<dbReference type="RefSeq" id="YP_010669505.1">
    <property type="nucleotide sequence ID" value="NC_070961.1"/>
</dbReference>
<accession>A0A873WAE2</accession>
<proteinExistence type="predicted"/>
<protein>
    <recommendedName>
        <fullName evidence="3">DUF4385 domain-containing protein</fullName>
    </recommendedName>
</protein>
<sequence length="183" mass="21467">MLEFCYELPYEDLDFTDPETRKLYRIGRGEQGVLLVRPYTNDICAHWRFVNEDAASKSADKIYSMFCEYREHGDFIGMDMARKFLEMGFTRARRYANHHDGRKYTETGEVRPQETDALHCEKSAAAKVFKGIRDKAAYDPEYQRQRKQWRNNESSYAVRVDTLAATSNVTRSQYSRKRSKVSG</sequence>
<evidence type="ECO:0000313" key="1">
    <source>
        <dbReference type="EMBL" id="QPB08089.1"/>
    </source>
</evidence>